<protein>
    <recommendedName>
        <fullName evidence="1">Piwi domain-containing protein</fullName>
    </recommendedName>
</protein>
<dbReference type="AlphaFoldDB" id="A0A2J7R9I6"/>
<dbReference type="OrthoDB" id="10252740at2759"/>
<gene>
    <name evidence="2" type="ORF">B7P43_G14568</name>
</gene>
<dbReference type="Gene3D" id="3.40.50.2300">
    <property type="match status" value="1"/>
</dbReference>
<dbReference type="SMART" id="SM00950">
    <property type="entry name" value="Piwi"/>
    <property type="match status" value="1"/>
</dbReference>
<proteinExistence type="predicted"/>
<dbReference type="PANTHER" id="PTHR22891">
    <property type="entry name" value="EUKARYOTIC TRANSLATION INITIATION FACTOR 2C"/>
    <property type="match status" value="1"/>
</dbReference>
<dbReference type="Gene3D" id="3.30.420.10">
    <property type="entry name" value="Ribonuclease H-like superfamily/Ribonuclease H"/>
    <property type="match status" value="1"/>
</dbReference>
<dbReference type="EMBL" id="NEVH01006586">
    <property type="protein sequence ID" value="PNF37491.1"/>
    <property type="molecule type" value="Genomic_DNA"/>
</dbReference>
<dbReference type="Pfam" id="PF02171">
    <property type="entry name" value="Piwi"/>
    <property type="match status" value="1"/>
</dbReference>
<organism evidence="2 3">
    <name type="scientific">Cryptotermes secundus</name>
    <dbReference type="NCBI Taxonomy" id="105785"/>
    <lineage>
        <taxon>Eukaryota</taxon>
        <taxon>Metazoa</taxon>
        <taxon>Ecdysozoa</taxon>
        <taxon>Arthropoda</taxon>
        <taxon>Hexapoda</taxon>
        <taxon>Insecta</taxon>
        <taxon>Pterygota</taxon>
        <taxon>Neoptera</taxon>
        <taxon>Polyneoptera</taxon>
        <taxon>Dictyoptera</taxon>
        <taxon>Blattodea</taxon>
        <taxon>Blattoidea</taxon>
        <taxon>Termitoidae</taxon>
        <taxon>Kalotermitidae</taxon>
        <taxon>Cryptotermitinae</taxon>
        <taxon>Cryptotermes</taxon>
    </lineage>
</organism>
<dbReference type="STRING" id="105785.A0A2J7R9I6"/>
<evidence type="ECO:0000259" key="1">
    <source>
        <dbReference type="PROSITE" id="PS50822"/>
    </source>
</evidence>
<dbReference type="InterPro" id="IPR003165">
    <property type="entry name" value="Piwi"/>
</dbReference>
<evidence type="ECO:0000313" key="3">
    <source>
        <dbReference type="Proteomes" id="UP000235965"/>
    </source>
</evidence>
<name>A0A2J7R9I6_9NEOP</name>
<reference evidence="2 3" key="1">
    <citation type="submission" date="2017-12" db="EMBL/GenBank/DDBJ databases">
        <title>Hemimetabolous genomes reveal molecular basis of termite eusociality.</title>
        <authorList>
            <person name="Harrison M.C."/>
            <person name="Jongepier E."/>
            <person name="Robertson H.M."/>
            <person name="Arning N."/>
            <person name="Bitard-Feildel T."/>
            <person name="Chao H."/>
            <person name="Childers C.P."/>
            <person name="Dinh H."/>
            <person name="Doddapaneni H."/>
            <person name="Dugan S."/>
            <person name="Gowin J."/>
            <person name="Greiner C."/>
            <person name="Han Y."/>
            <person name="Hu H."/>
            <person name="Hughes D.S.T."/>
            <person name="Huylmans A.-K."/>
            <person name="Kemena C."/>
            <person name="Kremer L.P.M."/>
            <person name="Lee S.L."/>
            <person name="Lopez-Ezquerra A."/>
            <person name="Mallet L."/>
            <person name="Monroy-Kuhn J.M."/>
            <person name="Moser A."/>
            <person name="Murali S.C."/>
            <person name="Muzny D.M."/>
            <person name="Otani S."/>
            <person name="Piulachs M.-D."/>
            <person name="Poelchau M."/>
            <person name="Qu J."/>
            <person name="Schaub F."/>
            <person name="Wada-Katsumata A."/>
            <person name="Worley K.C."/>
            <person name="Xie Q."/>
            <person name="Ylla G."/>
            <person name="Poulsen M."/>
            <person name="Gibbs R.A."/>
            <person name="Schal C."/>
            <person name="Richards S."/>
            <person name="Belles X."/>
            <person name="Korb J."/>
            <person name="Bornberg-Bauer E."/>
        </authorList>
    </citation>
    <scope>NUCLEOTIDE SEQUENCE [LARGE SCALE GENOMIC DNA]</scope>
    <source>
        <tissue evidence="2">Whole body</tissue>
    </source>
</reference>
<dbReference type="PROSITE" id="PS50822">
    <property type="entry name" value="PIWI"/>
    <property type="match status" value="1"/>
</dbReference>
<sequence length="299" mass="34208">MSRLNPAVCSNILLKINSKLNGINHTFASVSRPLCLFRPVMIVGADVTHPSPDQLSIPSVAAVTASHDPKAFKYNIQIRLQPPKVEIIEDLENIMRQQLLFFYRHTSACKPERIIFFRDGVGDGQFAQVLKSEVNAIRRACFSLGQEYEPKVTFLVVQKRHHTRFFPRSEDADGRYKNVPPGTVVDREITHPTEVDFYLVSHASIQGVSRPTKYHLLWNDDDNMTENEIEKIAYYLCHMFSRCTRSVSYPAPTYYAHLAAKRARVYLEGENIKLSDLQSQQHICAVLKEIVSDHPMFFV</sequence>
<dbReference type="Proteomes" id="UP000235965">
    <property type="component" value="Unassembled WGS sequence"/>
</dbReference>
<evidence type="ECO:0000313" key="2">
    <source>
        <dbReference type="EMBL" id="PNF37491.1"/>
    </source>
</evidence>
<dbReference type="SUPFAM" id="SSF53098">
    <property type="entry name" value="Ribonuclease H-like"/>
    <property type="match status" value="1"/>
</dbReference>
<dbReference type="InterPro" id="IPR012337">
    <property type="entry name" value="RNaseH-like_sf"/>
</dbReference>
<feature type="domain" description="Piwi" evidence="1">
    <location>
        <begin position="1"/>
        <end position="268"/>
    </location>
</feature>
<keyword evidence="3" id="KW-1185">Reference proteome</keyword>
<dbReference type="GO" id="GO:0003676">
    <property type="term" value="F:nucleic acid binding"/>
    <property type="evidence" value="ECO:0007669"/>
    <property type="project" value="InterPro"/>
</dbReference>
<dbReference type="InParanoid" id="A0A2J7R9I6"/>
<dbReference type="InterPro" id="IPR036397">
    <property type="entry name" value="RNaseH_sf"/>
</dbReference>
<accession>A0A2J7R9I6</accession>
<comment type="caution">
    <text evidence="2">The sequence shown here is derived from an EMBL/GenBank/DDBJ whole genome shotgun (WGS) entry which is preliminary data.</text>
</comment>